<evidence type="ECO:0000313" key="1">
    <source>
        <dbReference type="EMBL" id="KAL2060499.1"/>
    </source>
</evidence>
<protein>
    <submittedName>
        <fullName evidence="1">Uncharacterized protein</fullName>
    </submittedName>
</protein>
<dbReference type="Gene3D" id="2.40.100.20">
    <property type="match status" value="1"/>
</dbReference>
<name>A0ABR4BTX2_9HELO</name>
<dbReference type="Proteomes" id="UP001595075">
    <property type="component" value="Unassembled WGS sequence"/>
</dbReference>
<keyword evidence="2" id="KW-1185">Reference proteome</keyword>
<reference evidence="1 2" key="1">
    <citation type="journal article" date="2024" name="Commun. Biol.">
        <title>Comparative genomic analysis of thermophilic fungi reveals convergent evolutionary adaptations and gene losses.</title>
        <authorList>
            <person name="Steindorff A.S."/>
            <person name="Aguilar-Pontes M.V."/>
            <person name="Robinson A.J."/>
            <person name="Andreopoulos B."/>
            <person name="LaButti K."/>
            <person name="Kuo A."/>
            <person name="Mondo S."/>
            <person name="Riley R."/>
            <person name="Otillar R."/>
            <person name="Haridas S."/>
            <person name="Lipzen A."/>
            <person name="Grimwood J."/>
            <person name="Schmutz J."/>
            <person name="Clum A."/>
            <person name="Reid I.D."/>
            <person name="Moisan M.C."/>
            <person name="Butler G."/>
            <person name="Nguyen T.T.M."/>
            <person name="Dewar K."/>
            <person name="Conant G."/>
            <person name="Drula E."/>
            <person name="Henrissat B."/>
            <person name="Hansel C."/>
            <person name="Singer S."/>
            <person name="Hutchinson M.I."/>
            <person name="de Vries R.P."/>
            <person name="Natvig D.O."/>
            <person name="Powell A.J."/>
            <person name="Tsang A."/>
            <person name="Grigoriev I.V."/>
        </authorList>
    </citation>
    <scope>NUCLEOTIDE SEQUENCE [LARGE SCALE GENOMIC DNA]</scope>
    <source>
        <strain evidence="1 2">CBS 494.80</strain>
    </source>
</reference>
<dbReference type="Pfam" id="PF12903">
    <property type="entry name" value="DUF3830"/>
    <property type="match status" value="1"/>
</dbReference>
<organism evidence="1 2">
    <name type="scientific">Oculimacula yallundae</name>
    <dbReference type="NCBI Taxonomy" id="86028"/>
    <lineage>
        <taxon>Eukaryota</taxon>
        <taxon>Fungi</taxon>
        <taxon>Dikarya</taxon>
        <taxon>Ascomycota</taxon>
        <taxon>Pezizomycotina</taxon>
        <taxon>Leotiomycetes</taxon>
        <taxon>Helotiales</taxon>
        <taxon>Ploettnerulaceae</taxon>
        <taxon>Oculimacula</taxon>
    </lineage>
</organism>
<dbReference type="EMBL" id="JAZHXI010000022">
    <property type="protein sequence ID" value="KAL2060499.1"/>
    <property type="molecule type" value="Genomic_DNA"/>
</dbReference>
<accession>A0ABR4BTX2</accession>
<gene>
    <name evidence="1" type="ORF">VTL71DRAFT_9530</name>
</gene>
<comment type="caution">
    <text evidence="1">The sequence shown here is derived from an EMBL/GenBank/DDBJ whole genome shotgun (WGS) entry which is preliminary data.</text>
</comment>
<dbReference type="InterPro" id="IPR024532">
    <property type="entry name" value="DUF3830"/>
</dbReference>
<evidence type="ECO:0000313" key="2">
    <source>
        <dbReference type="Proteomes" id="UP001595075"/>
    </source>
</evidence>
<proteinExistence type="predicted"/>
<sequence>MLTASIPRNRSKRSSGSSHFVIEPLQVLRHVRRSCAQHRRLLLCSPALYAEADSRPVERRGHVDSTAQDFQVPFENHTSHSSAGKLLLYPGGFSETDFLFCYGGVHFASKMGTLAANHFLTVTEGMEDLRALGEMVLWKGTQDVRFKIGDQGMIREFRASRRSKL</sequence>